<gene>
    <name evidence="2" type="ORF">SK128_002156</name>
</gene>
<name>A0AAN9AF76_HALRR</name>
<reference evidence="2 3" key="1">
    <citation type="submission" date="2023-11" db="EMBL/GenBank/DDBJ databases">
        <title>Halocaridina rubra genome assembly.</title>
        <authorList>
            <person name="Smith C."/>
        </authorList>
    </citation>
    <scope>NUCLEOTIDE SEQUENCE [LARGE SCALE GENOMIC DNA]</scope>
    <source>
        <strain evidence="2">EP-1</strain>
        <tissue evidence="2">Whole</tissue>
    </source>
</reference>
<dbReference type="AlphaFoldDB" id="A0AAN9AF76"/>
<evidence type="ECO:0000313" key="3">
    <source>
        <dbReference type="Proteomes" id="UP001381693"/>
    </source>
</evidence>
<feature type="compositionally biased region" description="Low complexity" evidence="1">
    <location>
        <begin position="178"/>
        <end position="192"/>
    </location>
</feature>
<protein>
    <submittedName>
        <fullName evidence="2">Uncharacterized protein</fullName>
    </submittedName>
</protein>
<evidence type="ECO:0000313" key="2">
    <source>
        <dbReference type="EMBL" id="KAK7082897.1"/>
    </source>
</evidence>
<feature type="region of interest" description="Disordered" evidence="1">
    <location>
        <begin position="178"/>
        <end position="209"/>
    </location>
</feature>
<proteinExistence type="predicted"/>
<comment type="caution">
    <text evidence="2">The sequence shown here is derived from an EMBL/GenBank/DDBJ whole genome shotgun (WGS) entry which is preliminary data.</text>
</comment>
<keyword evidence="3" id="KW-1185">Reference proteome</keyword>
<feature type="region of interest" description="Disordered" evidence="1">
    <location>
        <begin position="515"/>
        <end position="544"/>
    </location>
</feature>
<feature type="compositionally biased region" description="Low complexity" evidence="1">
    <location>
        <begin position="515"/>
        <end position="534"/>
    </location>
</feature>
<feature type="region of interest" description="Disordered" evidence="1">
    <location>
        <begin position="1"/>
        <end position="46"/>
    </location>
</feature>
<sequence>MDSTGGGGPADGEDNPSDLDRCRDHPVPTSTRHAHLPLEKETSKNSEKLLTAVNRWSQEENSAVTPGESNHIFKTPHNPLLLTNGTGREATAAVNGIHAVSSGHSDQAVGYKLTSGRHSEQSLLNNNLIEDKCNLRCVDEKSYCLYHKFPTKVNNNVYPEKGTAGKDGMDEYFQMNSSVLSSRQSSQQPQPQTKCNELSPSRDTSKYPDHLNLLNGEEEDEDDGCIYTYKGENVEANLSHLIDMCLSCGLPNTERSSDGRDAFMQSLLNGSARPNPPEQNNLFSPDMDFLEMDFDPGPNGDGDVDSDCEDNCIDECDSRLVIEHDAAFSVAGALNPISVLNRKTNNYCAEMRNLMCKRCESSICDGKIDNVALNLSMHENNSSLNFGRGPSDGLDDRPTVGNEVLNVPRNAMNVPKDLNVDLNQFGHSPCVVNGRAASLVPEDEYDPPDNDSVENNLGEVDIIDMIDDEYGEDADDEDGDDSNSDMPEFGERMALCNGSSEFVLRDDGVHVPCSASKSINKTSNKANNKSTNNNLGSVSAPEVSPAKEYSPLEKFGRSISFHNQLSSPKYENVCFSHRASKSDEYPCQVVSEREPSAAAESANLEVCAGRLSSRENSVFNILSDPNAGSSQSLNSDFGSVTNTDVGLLGKHNSVMSLPNAATTVSHASVLRTSAALASSIPSEARSPSNTVNGSNTSPCPLPIKSLRPKNTNPSQDPNTASEGEGGGEESCPRVKKVMIWTELQASGRQVTQIATSACGATAIINVLLALDYPYTIEEVQESIKTRLRAESAPVVDYLLSRSVAGTTHRDLIDGVTSLSKGSIKAKFFHMFPKRAVQLSRWLAQWINRGGVPLATLNLQVGVAVGQTIPDAWHHQMIFGVGPQGIYLTNPLECVSDCLLGDQLCTDSILLIRRADIVSRWGRGDRLIRLTQQKDTRWLDMNVLGQVLGVLKEQAAPPVVQGRRHLTSHVAIPAAYKSGITIFMSSDNPHLHTLLQAEDLPLLE</sequence>
<dbReference type="EMBL" id="JAXCGZ010003859">
    <property type="protein sequence ID" value="KAK7082897.1"/>
    <property type="molecule type" value="Genomic_DNA"/>
</dbReference>
<feature type="compositionally biased region" description="Polar residues" evidence="1">
    <location>
        <begin position="193"/>
        <end position="202"/>
    </location>
</feature>
<feature type="compositionally biased region" description="Polar residues" evidence="1">
    <location>
        <begin position="678"/>
        <end position="698"/>
    </location>
</feature>
<organism evidence="2 3">
    <name type="scientific">Halocaridina rubra</name>
    <name type="common">Hawaiian red shrimp</name>
    <dbReference type="NCBI Taxonomy" id="373956"/>
    <lineage>
        <taxon>Eukaryota</taxon>
        <taxon>Metazoa</taxon>
        <taxon>Ecdysozoa</taxon>
        <taxon>Arthropoda</taxon>
        <taxon>Crustacea</taxon>
        <taxon>Multicrustacea</taxon>
        <taxon>Malacostraca</taxon>
        <taxon>Eumalacostraca</taxon>
        <taxon>Eucarida</taxon>
        <taxon>Decapoda</taxon>
        <taxon>Pleocyemata</taxon>
        <taxon>Caridea</taxon>
        <taxon>Atyoidea</taxon>
        <taxon>Atyidae</taxon>
        <taxon>Halocaridina</taxon>
    </lineage>
</organism>
<feature type="compositionally biased region" description="Gly residues" evidence="1">
    <location>
        <begin position="1"/>
        <end position="10"/>
    </location>
</feature>
<feature type="compositionally biased region" description="Polar residues" evidence="1">
    <location>
        <begin position="708"/>
        <end position="721"/>
    </location>
</feature>
<dbReference type="Proteomes" id="UP001381693">
    <property type="component" value="Unassembled WGS sequence"/>
</dbReference>
<feature type="compositionally biased region" description="Basic and acidic residues" evidence="1">
    <location>
        <begin position="36"/>
        <end position="46"/>
    </location>
</feature>
<evidence type="ECO:0000256" key="1">
    <source>
        <dbReference type="SAM" id="MobiDB-lite"/>
    </source>
</evidence>
<accession>A0AAN9AF76</accession>
<feature type="region of interest" description="Disordered" evidence="1">
    <location>
        <begin position="678"/>
        <end position="731"/>
    </location>
</feature>